<protein>
    <submittedName>
        <fullName evidence="1">Uncharacterized protein</fullName>
    </submittedName>
</protein>
<dbReference type="AlphaFoldDB" id="A0AAD9D648"/>
<dbReference type="Gene3D" id="3.40.50.150">
    <property type="entry name" value="Vaccinia Virus protein VP39"/>
    <property type="match status" value="1"/>
</dbReference>
<reference evidence="1" key="1">
    <citation type="submission" date="2023-06" db="EMBL/GenBank/DDBJ databases">
        <title>Survivors Of The Sea: Transcriptome response of Skeletonema marinoi to long-term dormancy.</title>
        <authorList>
            <person name="Pinder M.I.M."/>
            <person name="Kourtchenko O."/>
            <person name="Robertson E.K."/>
            <person name="Larsson T."/>
            <person name="Maumus F."/>
            <person name="Osuna-Cruz C.M."/>
            <person name="Vancaester E."/>
            <person name="Stenow R."/>
            <person name="Vandepoele K."/>
            <person name="Ploug H."/>
            <person name="Bruchert V."/>
            <person name="Godhe A."/>
            <person name="Topel M."/>
        </authorList>
    </citation>
    <scope>NUCLEOTIDE SEQUENCE</scope>
    <source>
        <strain evidence="1">R05AC</strain>
    </source>
</reference>
<dbReference type="InterPro" id="IPR019410">
    <property type="entry name" value="Methyltransf_16"/>
</dbReference>
<gene>
    <name evidence="1" type="ORF">QTG54_014906</name>
</gene>
<accession>A0AAD9D648</accession>
<dbReference type="InterPro" id="IPR029063">
    <property type="entry name" value="SAM-dependent_MTases_sf"/>
</dbReference>
<sequence>MGNDDDENDSIDEQDYQLQLARDIFRNPEDDEDEWLGTEAEHDGISELKWTCPINTTGADDISIVYHLAFLAPGHGDSLWNSSRCIAEHILDPKRRAVLLGILLLDNEQNGRKFSWPPKTCLEFGAGAALPSLALLHAGAQKVVFTDRYVNEQTFDALKLSIEKNALAWNIGEEEIGRRTAIAGHTWGEEIEILLKAVAASETNDADGSENENAQHVDLLIASDCIYNPTYHAALLQSASALIEPSTGIFIVGYSLHGNVPTSHVERFFTDAKQEYGLEVVHELLVEYSEGQMGIGSVDEERGNVYLKILARRDSVHCKDINS</sequence>
<evidence type="ECO:0000313" key="2">
    <source>
        <dbReference type="Proteomes" id="UP001224775"/>
    </source>
</evidence>
<keyword evidence="2" id="KW-1185">Reference proteome</keyword>
<dbReference type="PANTHER" id="PTHR14614">
    <property type="entry name" value="HEPATOCELLULAR CARCINOMA-ASSOCIATED ANTIGEN"/>
    <property type="match status" value="1"/>
</dbReference>
<dbReference type="Pfam" id="PF10294">
    <property type="entry name" value="Methyltransf_16"/>
    <property type="match status" value="1"/>
</dbReference>
<name>A0AAD9D648_9STRA</name>
<dbReference type="PANTHER" id="PTHR14614:SF10">
    <property type="entry name" value="PROTEIN N-TERMINAL AND LYSINE N-METHYLTRANSFERASE EFM7"/>
    <property type="match status" value="1"/>
</dbReference>
<proteinExistence type="predicted"/>
<dbReference type="Proteomes" id="UP001224775">
    <property type="component" value="Unassembled WGS sequence"/>
</dbReference>
<dbReference type="GO" id="GO:0005737">
    <property type="term" value="C:cytoplasm"/>
    <property type="evidence" value="ECO:0007669"/>
    <property type="project" value="TreeGrafter"/>
</dbReference>
<organism evidence="1 2">
    <name type="scientific">Skeletonema marinoi</name>
    <dbReference type="NCBI Taxonomy" id="267567"/>
    <lineage>
        <taxon>Eukaryota</taxon>
        <taxon>Sar</taxon>
        <taxon>Stramenopiles</taxon>
        <taxon>Ochrophyta</taxon>
        <taxon>Bacillariophyta</taxon>
        <taxon>Coscinodiscophyceae</taxon>
        <taxon>Thalassiosirophycidae</taxon>
        <taxon>Thalassiosirales</taxon>
        <taxon>Skeletonemataceae</taxon>
        <taxon>Skeletonema</taxon>
        <taxon>Skeletonema marinoi-dohrnii complex</taxon>
    </lineage>
</organism>
<dbReference type="SUPFAM" id="SSF53335">
    <property type="entry name" value="S-adenosyl-L-methionine-dependent methyltransferases"/>
    <property type="match status" value="1"/>
</dbReference>
<dbReference type="EMBL" id="JATAAI010000039">
    <property type="protein sequence ID" value="KAK1734399.1"/>
    <property type="molecule type" value="Genomic_DNA"/>
</dbReference>
<evidence type="ECO:0000313" key="1">
    <source>
        <dbReference type="EMBL" id="KAK1734399.1"/>
    </source>
</evidence>
<comment type="caution">
    <text evidence="1">The sequence shown here is derived from an EMBL/GenBank/DDBJ whole genome shotgun (WGS) entry which is preliminary data.</text>
</comment>